<dbReference type="EMBL" id="MRTF01000007">
    <property type="protein sequence ID" value="OME90813.1"/>
    <property type="molecule type" value="Genomic_DNA"/>
</dbReference>
<evidence type="ECO:0000313" key="1">
    <source>
        <dbReference type="EMBL" id="OME90813.1"/>
    </source>
</evidence>
<accession>A0A1R1AYA0</accession>
<protein>
    <submittedName>
        <fullName evidence="1">Uncharacterized protein</fullName>
    </submittedName>
</protein>
<gene>
    <name evidence="1" type="ORF">BK123_20915</name>
</gene>
<evidence type="ECO:0000313" key="2">
    <source>
        <dbReference type="Proteomes" id="UP000187074"/>
    </source>
</evidence>
<proteinExistence type="predicted"/>
<dbReference type="STRING" id="1401.BK123_20915"/>
<sequence>MFNEGLNFAVRPNNNLASLMELESNKKYVKMQLRGGGSSGNFDTEGKTTLNLEYSIKKDVDIDEVRKSALDSTLLVLMGNKVIAEIPLNKVK</sequence>
<comment type="caution">
    <text evidence="1">The sequence shown here is derived from an EMBL/GenBank/DDBJ whole genome shotgun (WGS) entry which is preliminary data.</text>
</comment>
<reference evidence="1 2" key="1">
    <citation type="submission" date="2016-11" db="EMBL/GenBank/DDBJ databases">
        <title>Paenibacillus species isolates.</title>
        <authorList>
            <person name="Beno S.M."/>
        </authorList>
    </citation>
    <scope>NUCLEOTIDE SEQUENCE [LARGE SCALE GENOMIC DNA]</scope>
    <source>
        <strain evidence="1 2">FSL F4-0100</strain>
    </source>
</reference>
<dbReference type="AlphaFoldDB" id="A0A1R1AYA0"/>
<name>A0A1R1AYA0_PAELA</name>
<dbReference type="Proteomes" id="UP000187074">
    <property type="component" value="Unassembled WGS sequence"/>
</dbReference>
<organism evidence="1 2">
    <name type="scientific">Paenibacillus lautus</name>
    <name type="common">Bacillus lautus</name>
    <dbReference type="NCBI Taxonomy" id="1401"/>
    <lineage>
        <taxon>Bacteria</taxon>
        <taxon>Bacillati</taxon>
        <taxon>Bacillota</taxon>
        <taxon>Bacilli</taxon>
        <taxon>Bacillales</taxon>
        <taxon>Paenibacillaceae</taxon>
        <taxon>Paenibacillus</taxon>
    </lineage>
</organism>